<dbReference type="RefSeq" id="XP_013958679.1">
    <property type="nucleotide sequence ID" value="XM_014103204.1"/>
</dbReference>
<feature type="domain" description="GYF" evidence="2">
    <location>
        <begin position="416"/>
        <end position="477"/>
    </location>
</feature>
<organism evidence="3 4">
    <name type="scientific">Hypocrea virens (strain Gv29-8 / FGSC 10586)</name>
    <name type="common">Gliocladium virens</name>
    <name type="synonym">Trichoderma virens</name>
    <dbReference type="NCBI Taxonomy" id="413071"/>
    <lineage>
        <taxon>Eukaryota</taxon>
        <taxon>Fungi</taxon>
        <taxon>Dikarya</taxon>
        <taxon>Ascomycota</taxon>
        <taxon>Pezizomycotina</taxon>
        <taxon>Sordariomycetes</taxon>
        <taxon>Hypocreomycetidae</taxon>
        <taxon>Hypocreales</taxon>
        <taxon>Hypocreaceae</taxon>
        <taxon>Trichoderma</taxon>
    </lineage>
</organism>
<dbReference type="VEuPathDB" id="FungiDB:TRIVIDRAFT_208503"/>
<dbReference type="GO" id="GO:0005682">
    <property type="term" value="C:U5 snRNP"/>
    <property type="evidence" value="ECO:0007669"/>
    <property type="project" value="InterPro"/>
</dbReference>
<feature type="region of interest" description="Disordered" evidence="1">
    <location>
        <begin position="226"/>
        <end position="245"/>
    </location>
</feature>
<dbReference type="Pfam" id="PF02213">
    <property type="entry name" value="GYF"/>
    <property type="match status" value="1"/>
</dbReference>
<dbReference type="AlphaFoldDB" id="G9MMA4"/>
<dbReference type="OrthoDB" id="331341at2759"/>
<reference evidence="3 4" key="1">
    <citation type="journal article" date="2011" name="Genome Biol.">
        <title>Comparative genome sequence analysis underscores mycoparasitism as the ancestral life style of Trichoderma.</title>
        <authorList>
            <person name="Kubicek C.P."/>
            <person name="Herrera-Estrella A."/>
            <person name="Seidl-Seiboth V."/>
            <person name="Martinez D.A."/>
            <person name="Druzhinina I.S."/>
            <person name="Thon M."/>
            <person name="Zeilinger S."/>
            <person name="Casas-Flores S."/>
            <person name="Horwitz B.A."/>
            <person name="Mukherjee P.K."/>
            <person name="Mukherjee M."/>
            <person name="Kredics L."/>
            <person name="Alcaraz L.D."/>
            <person name="Aerts A."/>
            <person name="Antal Z."/>
            <person name="Atanasova L."/>
            <person name="Cervantes-Badillo M.G."/>
            <person name="Challacombe J."/>
            <person name="Chertkov O."/>
            <person name="McCluskey K."/>
            <person name="Coulpier F."/>
            <person name="Deshpande N."/>
            <person name="von Doehren H."/>
            <person name="Ebbole D.J."/>
            <person name="Esquivel-Naranjo E.U."/>
            <person name="Fekete E."/>
            <person name="Flipphi M."/>
            <person name="Glaser F."/>
            <person name="Gomez-Rodriguez E.Y."/>
            <person name="Gruber S."/>
            <person name="Han C."/>
            <person name="Henrissat B."/>
            <person name="Hermosa R."/>
            <person name="Hernandez-Onate M."/>
            <person name="Karaffa L."/>
            <person name="Kosti I."/>
            <person name="Le Crom S."/>
            <person name="Lindquist E."/>
            <person name="Lucas S."/>
            <person name="Luebeck M."/>
            <person name="Luebeck P.S."/>
            <person name="Margeot A."/>
            <person name="Metz B."/>
            <person name="Misra M."/>
            <person name="Nevalainen H."/>
            <person name="Omann M."/>
            <person name="Packer N."/>
            <person name="Perrone G."/>
            <person name="Uresti-Rivera E.E."/>
            <person name="Salamov A."/>
            <person name="Schmoll M."/>
            <person name="Seiboth B."/>
            <person name="Shapiro H."/>
            <person name="Sukno S."/>
            <person name="Tamayo-Ramos J.A."/>
            <person name="Tisch D."/>
            <person name="Wiest A."/>
            <person name="Wilkinson H.H."/>
            <person name="Zhang M."/>
            <person name="Coutinho P.M."/>
            <person name="Kenerley C.M."/>
            <person name="Monte E."/>
            <person name="Baker S.E."/>
            <person name="Grigoriev I.V."/>
        </authorList>
    </citation>
    <scope>NUCLEOTIDE SEQUENCE [LARGE SCALE GENOMIC DNA]</scope>
    <source>
        <strain evidence="4">Gv29-8 / FGSC 10586</strain>
    </source>
</reference>
<keyword evidence="4" id="KW-1185">Reference proteome</keyword>
<dbReference type="PROSITE" id="PS50829">
    <property type="entry name" value="GYF"/>
    <property type="match status" value="1"/>
</dbReference>
<evidence type="ECO:0000256" key="1">
    <source>
        <dbReference type="SAM" id="MobiDB-lite"/>
    </source>
</evidence>
<dbReference type="PANTHER" id="PTHR13138">
    <property type="entry name" value="PROTEIN LIN1"/>
    <property type="match status" value="1"/>
</dbReference>
<dbReference type="EMBL" id="ABDF02000004">
    <property type="protein sequence ID" value="EHK24473.1"/>
    <property type="molecule type" value="Genomic_DNA"/>
</dbReference>
<dbReference type="STRING" id="413071.G9MMA4"/>
<feature type="compositionally biased region" description="Polar residues" evidence="1">
    <location>
        <begin position="107"/>
        <end position="116"/>
    </location>
</feature>
<feature type="region of interest" description="Disordered" evidence="1">
    <location>
        <begin position="1"/>
        <end position="21"/>
    </location>
</feature>
<dbReference type="InParanoid" id="G9MMA4"/>
<dbReference type="InterPro" id="IPR003169">
    <property type="entry name" value="GYF"/>
</dbReference>
<feature type="region of interest" description="Disordered" evidence="1">
    <location>
        <begin position="57"/>
        <end position="192"/>
    </location>
</feature>
<dbReference type="GeneID" id="25790449"/>
<evidence type="ECO:0000313" key="3">
    <source>
        <dbReference type="EMBL" id="EHK24473.1"/>
    </source>
</evidence>
<dbReference type="HOGENOM" id="CLU_024456_1_0_1"/>
<dbReference type="eggNOG" id="KOG2950">
    <property type="taxonomic scope" value="Eukaryota"/>
</dbReference>
<comment type="caution">
    <text evidence="3">The sequence shown here is derived from an EMBL/GenBank/DDBJ whole genome shotgun (WGS) entry which is preliminary data.</text>
</comment>
<sequence>MSSRYSAARPKRAGENFARTHYSNEEDTKRVKFDVRNPSILAPDAREDDAVLDADVIGGSGATKRGAVNLDGYDSDSDNENFNARAGTRKKGNVNILEQLDNYDAKGSSNQEQSGGAINEDDDDDDMFAAENDDEKGKEEVNGEDENFEKSGRKKKDVKFLDDAQIQGEEKKSKSRGAIRLDERESSDDEDDLELAIQEEGVDEEVGAGGLKRNAPKVEAFNLREEMEEGRFDQDGNYVRKANDPDAMHDSWLEGFSKKEMKKAAAAHEKREAEARERRIQEDEVLVSELLATLIRRLEKTETPLEALARLGKDKTKTKKIPKWKLKKMNKGAEAMETDQEAAVDPKQAEVKQAIDAITDAADKLLSRGREEIYDQERELLVREYRRETGEDWVDTKVEEAPSSATADAESVPASDTMWEFRWTDGRDDAAKQGPFDGPTMKAWQDAGYFGQGVEFRAVGGAGGEVGTWNVDKQHLVGPLRAVNALHVRPGASAAAKEGHGTGQTRMQPQMVPGTPDLNGAGRAAHGAIWGRRLLQDPTSRNAPALVFRNGPREARWQPSFAAWMQQNAGAVAFTVGHVRVAHSRPVDVKVKKMRASPTSRVNSTPDRINRHLVPYKCQLRDVTTVLGNGAMSDFHYSPLAIRTRHRCPYHAVSSLYPRTHGGKKLRITEPGAATGCGSLCSKGDVGSFSHSRRGRCPRAASL</sequence>
<evidence type="ECO:0000259" key="2">
    <source>
        <dbReference type="PROSITE" id="PS50829"/>
    </source>
</evidence>
<dbReference type="PANTHER" id="PTHR13138:SF3">
    <property type="entry name" value="CD2 ANTIGEN CYTOPLASMIC TAIL-BINDING PROTEIN 2"/>
    <property type="match status" value="1"/>
</dbReference>
<dbReference type="Proteomes" id="UP000007115">
    <property type="component" value="Unassembled WGS sequence"/>
</dbReference>
<accession>G9MMA4</accession>
<feature type="compositionally biased region" description="Basic and acidic residues" evidence="1">
    <location>
        <begin position="158"/>
        <end position="172"/>
    </location>
</feature>
<gene>
    <name evidence="3" type="ORF">TRIVIDRAFT_208503</name>
</gene>
<proteinExistence type="predicted"/>
<evidence type="ECO:0000313" key="4">
    <source>
        <dbReference type="Proteomes" id="UP000007115"/>
    </source>
</evidence>
<name>G9MMA4_HYPVG</name>
<dbReference type="SUPFAM" id="SSF55277">
    <property type="entry name" value="GYF domain"/>
    <property type="match status" value="1"/>
</dbReference>
<dbReference type="Gene3D" id="3.30.1490.40">
    <property type="match status" value="1"/>
</dbReference>
<dbReference type="InterPro" id="IPR035445">
    <property type="entry name" value="GYF-like_dom_sf"/>
</dbReference>
<dbReference type="InterPro" id="IPR039905">
    <property type="entry name" value="CD2BP2/Lin1"/>
</dbReference>
<dbReference type="OMA" id="HENQRDP"/>
<protein>
    <recommendedName>
        <fullName evidence="2">GYF domain-containing protein</fullName>
    </recommendedName>
</protein>
<feature type="compositionally biased region" description="Acidic residues" evidence="1">
    <location>
        <begin position="119"/>
        <end position="134"/>
    </location>
</feature>